<organism evidence="1">
    <name type="scientific">Rhizophora mucronata</name>
    <name type="common">Asiatic mangrove</name>
    <dbReference type="NCBI Taxonomy" id="61149"/>
    <lineage>
        <taxon>Eukaryota</taxon>
        <taxon>Viridiplantae</taxon>
        <taxon>Streptophyta</taxon>
        <taxon>Embryophyta</taxon>
        <taxon>Tracheophyta</taxon>
        <taxon>Spermatophyta</taxon>
        <taxon>Magnoliopsida</taxon>
        <taxon>eudicotyledons</taxon>
        <taxon>Gunneridae</taxon>
        <taxon>Pentapetalae</taxon>
        <taxon>rosids</taxon>
        <taxon>fabids</taxon>
        <taxon>Malpighiales</taxon>
        <taxon>Rhizophoraceae</taxon>
        <taxon>Rhizophora</taxon>
    </lineage>
</organism>
<accession>A0A2P2MUQ0</accession>
<proteinExistence type="predicted"/>
<protein>
    <submittedName>
        <fullName evidence="1">Uncharacterized protein MANES_04G136000</fullName>
    </submittedName>
</protein>
<dbReference type="EMBL" id="GGEC01053457">
    <property type="protein sequence ID" value="MBX33941.1"/>
    <property type="molecule type" value="Transcribed_RNA"/>
</dbReference>
<sequence length="97" mass="11344">MVAEFIWFPAVNIYVACDMKFKFQLNRKTSICRSCIRSDYSLVKLLGNALLNCFFQKEVCKIQNINKGYEMIESIASVINLQFYLGLFEPQSKRRTD</sequence>
<name>A0A2P2MUQ0_RHIMU</name>
<reference evidence="1" key="1">
    <citation type="submission" date="2018-02" db="EMBL/GenBank/DDBJ databases">
        <title>Rhizophora mucronata_Transcriptome.</title>
        <authorList>
            <person name="Meera S.P."/>
            <person name="Sreeshan A."/>
            <person name="Augustine A."/>
        </authorList>
    </citation>
    <scope>NUCLEOTIDE SEQUENCE</scope>
    <source>
        <tissue evidence="1">Leaf</tissue>
    </source>
</reference>
<evidence type="ECO:0000313" key="1">
    <source>
        <dbReference type="EMBL" id="MBX33941.1"/>
    </source>
</evidence>
<dbReference type="AlphaFoldDB" id="A0A2P2MUQ0"/>